<comment type="similarity">
    <text evidence="2">Belongs to the rad21 family.</text>
</comment>
<comment type="caution">
    <text evidence="7">The sequence shown here is derived from an EMBL/GenBank/DDBJ whole genome shotgun (WGS) entry which is preliminary data.</text>
</comment>
<organism evidence="7 8">
    <name type="scientific">Circinella minor</name>
    <dbReference type="NCBI Taxonomy" id="1195481"/>
    <lineage>
        <taxon>Eukaryota</taxon>
        <taxon>Fungi</taxon>
        <taxon>Fungi incertae sedis</taxon>
        <taxon>Mucoromycota</taxon>
        <taxon>Mucoromycotina</taxon>
        <taxon>Mucoromycetes</taxon>
        <taxon>Mucorales</taxon>
        <taxon>Lichtheimiaceae</taxon>
        <taxon>Circinella</taxon>
    </lineage>
</organism>
<dbReference type="InterPro" id="IPR006910">
    <property type="entry name" value="Rad21_Rec8_N"/>
</dbReference>
<name>A0A8H7RY40_9FUNG</name>
<accession>A0A8H7RY40</accession>
<dbReference type="SUPFAM" id="SSF46785">
    <property type="entry name" value="Winged helix' DNA-binding domain"/>
    <property type="match status" value="1"/>
</dbReference>
<feature type="compositionally biased region" description="Basic and acidic residues" evidence="4">
    <location>
        <begin position="261"/>
        <end position="277"/>
    </location>
</feature>
<feature type="domain" description="Rad21/Rec8-like protein N-terminal" evidence="6">
    <location>
        <begin position="5"/>
        <end position="101"/>
    </location>
</feature>
<dbReference type="GO" id="GO:0005634">
    <property type="term" value="C:nucleus"/>
    <property type="evidence" value="ECO:0007669"/>
    <property type="project" value="UniProtKB-SubCell"/>
</dbReference>
<reference evidence="7 8" key="1">
    <citation type="submission" date="2020-12" db="EMBL/GenBank/DDBJ databases">
        <title>Metabolic potential, ecology and presence of endohyphal bacteria is reflected in genomic diversity of Mucoromycotina.</title>
        <authorList>
            <person name="Muszewska A."/>
            <person name="Okrasinska A."/>
            <person name="Steczkiewicz K."/>
            <person name="Drgas O."/>
            <person name="Orlowska M."/>
            <person name="Perlinska-Lenart U."/>
            <person name="Aleksandrzak-Piekarczyk T."/>
            <person name="Szatraj K."/>
            <person name="Zielenkiewicz U."/>
            <person name="Pilsyk S."/>
            <person name="Malc E."/>
            <person name="Mieczkowski P."/>
            <person name="Kruszewska J.S."/>
            <person name="Biernat P."/>
            <person name="Pawlowska J."/>
        </authorList>
    </citation>
    <scope>NUCLEOTIDE SEQUENCE [LARGE SCALE GENOMIC DNA]</scope>
    <source>
        <strain evidence="7 8">CBS 142.35</strain>
    </source>
</reference>
<evidence type="ECO:0000259" key="6">
    <source>
        <dbReference type="Pfam" id="PF04825"/>
    </source>
</evidence>
<dbReference type="PANTHER" id="PTHR12585:SF69">
    <property type="entry name" value="FI11703P"/>
    <property type="match status" value="1"/>
</dbReference>
<dbReference type="PANTHER" id="PTHR12585">
    <property type="entry name" value="SCC1 / RAD21 FAMILY MEMBER"/>
    <property type="match status" value="1"/>
</dbReference>
<dbReference type="Gene3D" id="1.10.10.580">
    <property type="entry name" value="Structural maintenance of chromosome 1. Chain E"/>
    <property type="match status" value="1"/>
</dbReference>
<dbReference type="AlphaFoldDB" id="A0A8H7RY40"/>
<keyword evidence="8" id="KW-1185">Reference proteome</keyword>
<dbReference type="GO" id="GO:0003682">
    <property type="term" value="F:chromatin binding"/>
    <property type="evidence" value="ECO:0007669"/>
    <property type="project" value="TreeGrafter"/>
</dbReference>
<evidence type="ECO:0000256" key="3">
    <source>
        <dbReference type="ARBA" id="ARBA00023242"/>
    </source>
</evidence>
<dbReference type="OrthoDB" id="10071381at2759"/>
<feature type="domain" description="Rad21/Rec8-like protein C-terminal eukaryotic" evidence="5">
    <location>
        <begin position="506"/>
        <end position="543"/>
    </location>
</feature>
<evidence type="ECO:0000256" key="2">
    <source>
        <dbReference type="ARBA" id="ARBA00009870"/>
    </source>
</evidence>
<dbReference type="Pfam" id="PF04824">
    <property type="entry name" value="Rad21_Rec8"/>
    <property type="match status" value="1"/>
</dbReference>
<dbReference type="InterPro" id="IPR036390">
    <property type="entry name" value="WH_DNA-bd_sf"/>
</dbReference>
<comment type="subcellular location">
    <subcellularLocation>
        <location evidence="1">Nucleus</location>
    </subcellularLocation>
</comment>
<evidence type="ECO:0000256" key="4">
    <source>
        <dbReference type="SAM" id="MobiDB-lite"/>
    </source>
</evidence>
<dbReference type="GO" id="GO:0007062">
    <property type="term" value="P:sister chromatid cohesion"/>
    <property type="evidence" value="ECO:0007669"/>
    <property type="project" value="InterPro"/>
</dbReference>
<proteinExistence type="inferred from homology"/>
<evidence type="ECO:0000256" key="1">
    <source>
        <dbReference type="ARBA" id="ARBA00004123"/>
    </source>
</evidence>
<dbReference type="GO" id="GO:0008278">
    <property type="term" value="C:cohesin complex"/>
    <property type="evidence" value="ECO:0007669"/>
    <property type="project" value="InterPro"/>
</dbReference>
<evidence type="ECO:0008006" key="9">
    <source>
        <dbReference type="Google" id="ProtNLM"/>
    </source>
</evidence>
<evidence type="ECO:0000313" key="8">
    <source>
        <dbReference type="Proteomes" id="UP000646827"/>
    </source>
</evidence>
<dbReference type="Proteomes" id="UP000646827">
    <property type="component" value="Unassembled WGS sequence"/>
</dbReference>
<dbReference type="EMBL" id="JAEPRB010000211">
    <property type="protein sequence ID" value="KAG2218760.1"/>
    <property type="molecule type" value="Genomic_DNA"/>
</dbReference>
<dbReference type="InterPro" id="IPR006909">
    <property type="entry name" value="Rad21/Rec8_C_eu"/>
</dbReference>
<gene>
    <name evidence="7" type="ORF">INT45_012980</name>
</gene>
<evidence type="ECO:0000259" key="5">
    <source>
        <dbReference type="Pfam" id="PF04824"/>
    </source>
</evidence>
<feature type="region of interest" description="Disordered" evidence="4">
    <location>
        <begin position="246"/>
        <end position="279"/>
    </location>
</feature>
<dbReference type="Pfam" id="PF04825">
    <property type="entry name" value="Rad21_Rec8_N"/>
    <property type="match status" value="1"/>
</dbReference>
<dbReference type="InterPro" id="IPR039781">
    <property type="entry name" value="Rad21/Rec8-like"/>
</dbReference>
<protein>
    <recommendedName>
        <fullName evidence="9">Cohesin complex subunit SCC1</fullName>
    </recommendedName>
</protein>
<dbReference type="InterPro" id="IPR023093">
    <property type="entry name" value="ScpA-like_C"/>
</dbReference>
<dbReference type="GO" id="GO:1990414">
    <property type="term" value="P:replication-born double-strand break repair via sister chromatid exchange"/>
    <property type="evidence" value="ECO:0007669"/>
    <property type="project" value="TreeGrafter"/>
</dbReference>
<sequence length="544" mass="62045">MTELLIGGTGPLARVWLASHWERKISKSQFLQTNLEKTIDAITTNDHEPLTLRMSGQLLLGVVRIYSRKTRYLLEDCNEALGKIKLSFKKGNVNMPDIQHTVASIKSITLPEKLTEFDILLPNESLFDLEIDAIDAVLDSSSQLASSQDITLSDIQDISFGFDWDMNADGAMTEQGRRHLNNDHEDQNGQVDQLDIGSVEMGRRDNEMQFDREPSFTEDINEPLSKMNLQEQQPDDYVDFDDFDFGDEGGVFAQTNNDEDIQQRRREEDEQFDRVDDSQFDDASSLMHSGLVPDDDDSQVMMFDTENMDVAEPTQPRRRRRRLVMDRVTEIPHEQLRTNISDTSSLINRNANILQNIGKTNARSDWKRPIAISNHTKIGQLYGRLNTKTTIQDNEMDMGRMQSPELINNEQQEGEGGLTYQQADDYMDFDDYDFGDTAPVVQNENNELTTAAATTTEYENDTINTQNTQSTMSKSTHDTLEKIQSRFMDNNNNNTQLTFGELAPTHQSNKSEAARQFYDVLLLTTKDLIKVQQQEAFGEIRITA</sequence>
<evidence type="ECO:0000313" key="7">
    <source>
        <dbReference type="EMBL" id="KAG2218760.1"/>
    </source>
</evidence>
<keyword evidence="3" id="KW-0539">Nucleus</keyword>